<keyword evidence="6" id="KW-1185">Reference proteome</keyword>
<dbReference type="SMART" id="SM00487">
    <property type="entry name" value="DEXDc"/>
    <property type="match status" value="1"/>
</dbReference>
<dbReference type="PANTHER" id="PTHR46850">
    <property type="entry name" value="CHROMODOMAIN-HELICASE-DNA-BINDING PROTEIN 9"/>
    <property type="match status" value="1"/>
</dbReference>
<dbReference type="InterPro" id="IPR051493">
    <property type="entry name" value="CHD"/>
</dbReference>
<dbReference type="InterPro" id="IPR014001">
    <property type="entry name" value="Helicase_ATP-bd"/>
</dbReference>
<evidence type="ECO:0000256" key="3">
    <source>
        <dbReference type="SAM" id="MobiDB-lite"/>
    </source>
</evidence>
<dbReference type="Gene3D" id="2.40.50.40">
    <property type="match status" value="1"/>
</dbReference>
<dbReference type="GO" id="GO:0005524">
    <property type="term" value="F:ATP binding"/>
    <property type="evidence" value="ECO:0007669"/>
    <property type="project" value="InterPro"/>
</dbReference>
<dbReference type="PROSITE" id="PS50013">
    <property type="entry name" value="CHROMO_2"/>
    <property type="match status" value="1"/>
</dbReference>
<dbReference type="SMART" id="SM00298">
    <property type="entry name" value="CHROMO"/>
    <property type="match status" value="1"/>
</dbReference>
<dbReference type="PANTHER" id="PTHR46850:SF1">
    <property type="entry name" value="CHROMODOMAIN-HELICASE-DNA-BINDING PROTEIN 9"/>
    <property type="match status" value="1"/>
</dbReference>
<sequence>MECIGKCNGSTVLSNIFFTSSSSSYLHCQWASVEELDKDKRIQQKIKRFKAKQGQNKFLSEIDDELFNPDYVEVDRIMDFSRSTDDNGEPVTHYLVKWCSLPYEDSTWELKQDIDQAKIEEFEKLMSREPEMERVERPPADDWKKSESSREYKNNNKLREYQLEGVNWLLFNWYNTRNCILADEMGLGKTIQSITFLYEIYLKGIHGPFLVIAPLSTIPNWEREFRTWTELNVVVYHGSQASRRTIQLYEMYFKDPQCCSGKAVRQMQTLLCHDTHLNKYAFTL</sequence>
<evidence type="ECO:0000313" key="5">
    <source>
        <dbReference type="Ensembl" id="ENSDNVP00000005630.1"/>
    </source>
</evidence>
<proteinExistence type="predicted"/>
<feature type="domain" description="Chromo" evidence="4">
    <location>
        <begin position="72"/>
        <end position="137"/>
    </location>
</feature>
<comment type="subcellular location">
    <subcellularLocation>
        <location evidence="1">Nucleus</location>
    </subcellularLocation>
</comment>
<dbReference type="Ensembl" id="ENSDNVT00000006795.1">
    <property type="protein sequence ID" value="ENSDNVP00000005630.1"/>
    <property type="gene ID" value="ENSDNVG00000004044.1"/>
</dbReference>
<reference evidence="5" key="2">
    <citation type="submission" date="2025-09" db="UniProtKB">
        <authorList>
            <consortium name="Ensembl"/>
        </authorList>
    </citation>
    <scope>IDENTIFICATION</scope>
</reference>
<dbReference type="AlphaFoldDB" id="A0A8C4P4G8"/>
<evidence type="ECO:0000256" key="1">
    <source>
        <dbReference type="ARBA" id="ARBA00004123"/>
    </source>
</evidence>
<dbReference type="SUPFAM" id="SSF54160">
    <property type="entry name" value="Chromo domain-like"/>
    <property type="match status" value="1"/>
</dbReference>
<dbReference type="InterPro" id="IPR016197">
    <property type="entry name" value="Chromo-like_dom_sf"/>
</dbReference>
<dbReference type="GO" id="GO:0005634">
    <property type="term" value="C:nucleus"/>
    <property type="evidence" value="ECO:0007669"/>
    <property type="project" value="UniProtKB-SubCell"/>
</dbReference>
<accession>A0A8C4P4G8</accession>
<feature type="region of interest" description="Disordered" evidence="3">
    <location>
        <begin position="130"/>
        <end position="149"/>
    </location>
</feature>
<dbReference type="InterPro" id="IPR000330">
    <property type="entry name" value="SNF2_N"/>
</dbReference>
<dbReference type="Proteomes" id="UP000694423">
    <property type="component" value="Unplaced"/>
</dbReference>
<evidence type="ECO:0000259" key="4">
    <source>
        <dbReference type="PROSITE" id="PS50013"/>
    </source>
</evidence>
<name>A0A8C4P4G8_DRONO</name>
<evidence type="ECO:0000256" key="2">
    <source>
        <dbReference type="ARBA" id="ARBA00049360"/>
    </source>
</evidence>
<dbReference type="InterPro" id="IPR027417">
    <property type="entry name" value="P-loop_NTPase"/>
</dbReference>
<evidence type="ECO:0000313" key="6">
    <source>
        <dbReference type="Proteomes" id="UP000694423"/>
    </source>
</evidence>
<dbReference type="CDD" id="cd18663">
    <property type="entry name" value="CD2_tandem_CHD5-9_like"/>
    <property type="match status" value="1"/>
</dbReference>
<dbReference type="InterPro" id="IPR038718">
    <property type="entry name" value="SNF2-like_sf"/>
</dbReference>
<dbReference type="SUPFAM" id="SSF52540">
    <property type="entry name" value="P-loop containing nucleoside triphosphate hydrolases"/>
    <property type="match status" value="1"/>
</dbReference>
<dbReference type="FunFam" id="2.40.50.40:FF:000001">
    <property type="entry name" value="chromodomain-helicase-DNA-binding protein 8 isoform X4"/>
    <property type="match status" value="1"/>
</dbReference>
<reference evidence="5" key="1">
    <citation type="submission" date="2025-08" db="UniProtKB">
        <authorList>
            <consortium name="Ensembl"/>
        </authorList>
    </citation>
    <scope>IDENTIFICATION</scope>
</reference>
<dbReference type="InterPro" id="IPR000953">
    <property type="entry name" value="Chromo/chromo_shadow_dom"/>
</dbReference>
<dbReference type="Gene3D" id="3.40.50.10810">
    <property type="entry name" value="Tandem AAA-ATPase domain"/>
    <property type="match status" value="1"/>
</dbReference>
<dbReference type="InterPro" id="IPR023780">
    <property type="entry name" value="Chromo_domain"/>
</dbReference>
<comment type="catalytic activity">
    <reaction evidence="2">
        <text>ATP + H2O = ADP + phosphate + H(+)</text>
        <dbReference type="Rhea" id="RHEA:13065"/>
        <dbReference type="ChEBI" id="CHEBI:15377"/>
        <dbReference type="ChEBI" id="CHEBI:15378"/>
        <dbReference type="ChEBI" id="CHEBI:30616"/>
        <dbReference type="ChEBI" id="CHEBI:43474"/>
        <dbReference type="ChEBI" id="CHEBI:456216"/>
    </reaction>
</comment>
<organism evidence="5 6">
    <name type="scientific">Dromaius novaehollandiae</name>
    <name type="common">Emu</name>
    <dbReference type="NCBI Taxonomy" id="8790"/>
    <lineage>
        <taxon>Eukaryota</taxon>
        <taxon>Metazoa</taxon>
        <taxon>Chordata</taxon>
        <taxon>Craniata</taxon>
        <taxon>Vertebrata</taxon>
        <taxon>Euteleostomi</taxon>
        <taxon>Archelosauria</taxon>
        <taxon>Archosauria</taxon>
        <taxon>Dinosauria</taxon>
        <taxon>Saurischia</taxon>
        <taxon>Theropoda</taxon>
        <taxon>Coelurosauria</taxon>
        <taxon>Aves</taxon>
        <taxon>Palaeognathae</taxon>
        <taxon>Casuariiformes</taxon>
        <taxon>Dromaiidae</taxon>
        <taxon>Dromaius</taxon>
    </lineage>
</organism>
<protein>
    <recommendedName>
        <fullName evidence="4">Chromo domain-containing protein</fullName>
    </recommendedName>
</protein>
<dbReference type="Pfam" id="PF00385">
    <property type="entry name" value="Chromo"/>
    <property type="match status" value="1"/>
</dbReference>
<dbReference type="Pfam" id="PF00176">
    <property type="entry name" value="SNF2-rel_dom"/>
    <property type="match status" value="1"/>
</dbReference>